<sequence>MISPARQGLVILATFTLQGGGAERFVLTLAKAYQQLGAEVHVVSFKRQVDYALPEGVYYHFLNYQAYRWLPDGPLRHRLFARQLDHYVTRHIGQPALVLSNLYQVDKVMHYSRLPHIVYVLHNTVSIEYGLTTDAPTQQAAQLARLYANHPVAGVSQGVVDDYVRHVEAHPNLHAILNPIDRDAVRQLAQAFTPDLPPGYLVHVGKFKQQKDQASLIRAYAASQRKVPLVLVGTGPEQDACQQLAVDLGVADQVIFAGFQPNPYPYIAHAGGMVLSSRFEGFGLVIGEAQALGVPVISTDCESGPRELLPGHCLVPVGDIPAMTSRLNALMASPSDFASDFQSRLLPHHVAMEYLQLQRVPQATIL</sequence>
<accession>A0A1H8CZH9</accession>
<dbReference type="Gene3D" id="3.40.50.2000">
    <property type="entry name" value="Glycogen Phosphorylase B"/>
    <property type="match status" value="2"/>
</dbReference>
<dbReference type="PANTHER" id="PTHR12526">
    <property type="entry name" value="GLYCOSYLTRANSFERASE"/>
    <property type="match status" value="1"/>
</dbReference>
<organism evidence="2 3">
    <name type="scientific">Brachymonas denitrificans DSM 15123</name>
    <dbReference type="NCBI Taxonomy" id="1121117"/>
    <lineage>
        <taxon>Bacteria</taxon>
        <taxon>Pseudomonadati</taxon>
        <taxon>Pseudomonadota</taxon>
        <taxon>Betaproteobacteria</taxon>
        <taxon>Burkholderiales</taxon>
        <taxon>Comamonadaceae</taxon>
        <taxon>Brachymonas</taxon>
    </lineage>
</organism>
<evidence type="ECO:0000313" key="3">
    <source>
        <dbReference type="Proteomes" id="UP000199531"/>
    </source>
</evidence>
<feature type="domain" description="Glycosyltransferase subfamily 4-like N-terminal" evidence="1">
    <location>
        <begin position="20"/>
        <end position="183"/>
    </location>
</feature>
<dbReference type="InterPro" id="IPR028098">
    <property type="entry name" value="Glyco_trans_4-like_N"/>
</dbReference>
<dbReference type="CDD" id="cd03811">
    <property type="entry name" value="GT4_GT28_WabH-like"/>
    <property type="match status" value="1"/>
</dbReference>
<dbReference type="OrthoDB" id="9772485at2"/>
<keyword evidence="2" id="KW-0808">Transferase</keyword>
<evidence type="ECO:0000313" key="2">
    <source>
        <dbReference type="EMBL" id="SEN00581.1"/>
    </source>
</evidence>
<dbReference type="PANTHER" id="PTHR12526:SF638">
    <property type="entry name" value="SPORE COAT PROTEIN SA"/>
    <property type="match status" value="1"/>
</dbReference>
<proteinExistence type="predicted"/>
<dbReference type="Pfam" id="PF13439">
    <property type="entry name" value="Glyco_transf_4"/>
    <property type="match status" value="1"/>
</dbReference>
<name>A0A1H8CZH9_9BURK</name>
<dbReference type="RefSeq" id="WP_091812783.1">
    <property type="nucleotide sequence ID" value="NZ_FOCW01000001.1"/>
</dbReference>
<dbReference type="SUPFAM" id="SSF53756">
    <property type="entry name" value="UDP-Glycosyltransferase/glycogen phosphorylase"/>
    <property type="match status" value="1"/>
</dbReference>
<gene>
    <name evidence="2" type="ORF">SAMN02745977_00125</name>
</gene>
<evidence type="ECO:0000259" key="1">
    <source>
        <dbReference type="Pfam" id="PF13439"/>
    </source>
</evidence>
<dbReference type="Pfam" id="PF13692">
    <property type="entry name" value="Glyco_trans_1_4"/>
    <property type="match status" value="1"/>
</dbReference>
<dbReference type="AlphaFoldDB" id="A0A1H8CZH9"/>
<dbReference type="EMBL" id="FOCW01000001">
    <property type="protein sequence ID" value="SEN00581.1"/>
    <property type="molecule type" value="Genomic_DNA"/>
</dbReference>
<dbReference type="STRING" id="1121117.SAMN02745977_00125"/>
<keyword evidence="3" id="KW-1185">Reference proteome</keyword>
<reference evidence="2 3" key="1">
    <citation type="submission" date="2016-10" db="EMBL/GenBank/DDBJ databases">
        <authorList>
            <person name="de Groot N.N."/>
        </authorList>
    </citation>
    <scope>NUCLEOTIDE SEQUENCE [LARGE SCALE GENOMIC DNA]</scope>
    <source>
        <strain evidence="2 3">DSM 15123</strain>
    </source>
</reference>
<dbReference type="Proteomes" id="UP000199531">
    <property type="component" value="Unassembled WGS sequence"/>
</dbReference>
<protein>
    <submittedName>
        <fullName evidence="2">Glycosyltransferase involved in cell wall bisynthesis</fullName>
    </submittedName>
</protein>
<dbReference type="GO" id="GO:0016757">
    <property type="term" value="F:glycosyltransferase activity"/>
    <property type="evidence" value="ECO:0007669"/>
    <property type="project" value="UniProtKB-ARBA"/>
</dbReference>